<feature type="domain" description="HIT" evidence="2">
    <location>
        <begin position="9"/>
        <end position="110"/>
    </location>
</feature>
<reference evidence="3 4" key="1">
    <citation type="journal article" date="2014" name="BMC Genomics">
        <title>Comparison of environmental and isolate Sulfobacillus genomes reveals diverse carbon, sulfur, nitrogen, and hydrogen metabolisms.</title>
        <authorList>
            <person name="Justice N.B."/>
            <person name="Norman A."/>
            <person name="Brown C.T."/>
            <person name="Singh A."/>
            <person name="Thomas B.C."/>
            <person name="Banfield J.F."/>
        </authorList>
    </citation>
    <scope>NUCLEOTIDE SEQUENCE [LARGE SCALE GENOMIC DNA]</scope>
    <source>
        <strain evidence="3">AMDSBA5</strain>
    </source>
</reference>
<accession>A0A2T2WM26</accession>
<dbReference type="PROSITE" id="PS51084">
    <property type="entry name" value="HIT_2"/>
    <property type="match status" value="1"/>
</dbReference>
<evidence type="ECO:0000313" key="3">
    <source>
        <dbReference type="EMBL" id="PSR23283.1"/>
    </source>
</evidence>
<dbReference type="InterPro" id="IPR036265">
    <property type="entry name" value="HIT-like_sf"/>
</dbReference>
<dbReference type="Proteomes" id="UP000242705">
    <property type="component" value="Unassembled WGS sequence"/>
</dbReference>
<comment type="caution">
    <text evidence="3">The sequence shown here is derived from an EMBL/GenBank/DDBJ whole genome shotgun (WGS) entry which is preliminary data.</text>
</comment>
<name>A0A2T2WM26_SULTH</name>
<dbReference type="Gene3D" id="3.30.428.10">
    <property type="entry name" value="HIT-like"/>
    <property type="match status" value="1"/>
</dbReference>
<dbReference type="GO" id="GO:0003824">
    <property type="term" value="F:catalytic activity"/>
    <property type="evidence" value="ECO:0007669"/>
    <property type="project" value="InterPro"/>
</dbReference>
<comment type="caution">
    <text evidence="1">Lacks conserved residue(s) required for the propagation of feature annotation.</text>
</comment>
<proteinExistence type="predicted"/>
<evidence type="ECO:0000259" key="2">
    <source>
        <dbReference type="PROSITE" id="PS51084"/>
    </source>
</evidence>
<organism evidence="3 4">
    <name type="scientific">Sulfobacillus thermosulfidooxidans</name>
    <dbReference type="NCBI Taxonomy" id="28034"/>
    <lineage>
        <taxon>Bacteria</taxon>
        <taxon>Bacillati</taxon>
        <taxon>Bacillota</taxon>
        <taxon>Clostridia</taxon>
        <taxon>Eubacteriales</taxon>
        <taxon>Clostridiales Family XVII. Incertae Sedis</taxon>
        <taxon>Sulfobacillus</taxon>
    </lineage>
</organism>
<evidence type="ECO:0000256" key="1">
    <source>
        <dbReference type="PROSITE-ProRule" id="PRU00464"/>
    </source>
</evidence>
<dbReference type="InterPro" id="IPR011146">
    <property type="entry name" value="HIT-like"/>
</dbReference>
<sequence length="152" mass="18058">MGDAWKKDRIGAIERGENPMVMAKMKSGYAVIGDTQFLPGYSVLLAYPKVHALEDLPIAARIQFLEDMALLGQAVQDVCCPRRINYAIYGNTEEFLHAHVFPRYEWEPEERRKRPVWQYPIEMWRMQTTRYVDALHREMRERISQRLRELMR</sequence>
<gene>
    <name evidence="3" type="ORF">C7B47_15925</name>
</gene>
<dbReference type="AlphaFoldDB" id="A0A2T2WM26"/>
<evidence type="ECO:0000313" key="4">
    <source>
        <dbReference type="Proteomes" id="UP000242705"/>
    </source>
</evidence>
<dbReference type="EMBL" id="PXYX01000071">
    <property type="protein sequence ID" value="PSR23283.1"/>
    <property type="molecule type" value="Genomic_DNA"/>
</dbReference>
<protein>
    <recommendedName>
        <fullName evidence="2">HIT domain-containing protein</fullName>
    </recommendedName>
</protein>
<dbReference type="SUPFAM" id="SSF54197">
    <property type="entry name" value="HIT-like"/>
    <property type="match status" value="1"/>
</dbReference>